<dbReference type="AlphaFoldDB" id="A0A9D4UHF9"/>
<evidence type="ECO:0000313" key="2">
    <source>
        <dbReference type="Proteomes" id="UP000886520"/>
    </source>
</evidence>
<dbReference type="EMBL" id="JABFUD020000017">
    <property type="protein sequence ID" value="KAI5067484.1"/>
    <property type="molecule type" value="Genomic_DNA"/>
</dbReference>
<name>A0A9D4UHF9_ADICA</name>
<sequence>MSLVENKPDKDGIELKIIVSELQSTSNKLAAVSIQHNTGVSEASSITNKLNALVSTHFPKKGLNVTGDIPSSTKQGAPHRK</sequence>
<keyword evidence="2" id="KW-1185">Reference proteome</keyword>
<proteinExistence type="predicted"/>
<protein>
    <submittedName>
        <fullName evidence="1">Uncharacterized protein</fullName>
    </submittedName>
</protein>
<gene>
    <name evidence="1" type="ORF">GOP47_0018012</name>
</gene>
<evidence type="ECO:0000313" key="1">
    <source>
        <dbReference type="EMBL" id="KAI5067484.1"/>
    </source>
</evidence>
<organism evidence="1 2">
    <name type="scientific">Adiantum capillus-veneris</name>
    <name type="common">Maidenhair fern</name>
    <dbReference type="NCBI Taxonomy" id="13818"/>
    <lineage>
        <taxon>Eukaryota</taxon>
        <taxon>Viridiplantae</taxon>
        <taxon>Streptophyta</taxon>
        <taxon>Embryophyta</taxon>
        <taxon>Tracheophyta</taxon>
        <taxon>Polypodiopsida</taxon>
        <taxon>Polypodiidae</taxon>
        <taxon>Polypodiales</taxon>
        <taxon>Pteridineae</taxon>
        <taxon>Pteridaceae</taxon>
        <taxon>Vittarioideae</taxon>
        <taxon>Adiantum</taxon>
    </lineage>
</organism>
<reference evidence="1" key="1">
    <citation type="submission" date="2021-01" db="EMBL/GenBank/DDBJ databases">
        <title>Adiantum capillus-veneris genome.</title>
        <authorList>
            <person name="Fang Y."/>
            <person name="Liao Q."/>
        </authorList>
    </citation>
    <scope>NUCLEOTIDE SEQUENCE</scope>
    <source>
        <strain evidence="1">H3</strain>
        <tissue evidence="1">Leaf</tissue>
    </source>
</reference>
<accession>A0A9D4UHF9</accession>
<dbReference type="Proteomes" id="UP000886520">
    <property type="component" value="Chromosome 17"/>
</dbReference>
<comment type="caution">
    <text evidence="1">The sequence shown here is derived from an EMBL/GenBank/DDBJ whole genome shotgun (WGS) entry which is preliminary data.</text>
</comment>